<keyword evidence="2" id="KW-1185">Reference proteome</keyword>
<dbReference type="AlphaFoldDB" id="A0AAP0S0T2"/>
<accession>A0AAP0S0T2</accession>
<comment type="caution">
    <text evidence="1">The sequence shown here is derived from an EMBL/GenBank/DDBJ whole genome shotgun (WGS) entry which is preliminary data.</text>
</comment>
<dbReference type="EMBL" id="JBBPBK010000003">
    <property type="protein sequence ID" value="KAK9288936.1"/>
    <property type="molecule type" value="Genomic_DNA"/>
</dbReference>
<reference evidence="1 2" key="1">
    <citation type="journal article" date="2024" name="Plant J.">
        <title>Genome sequences and population genomics reveal climatic adaptation and genomic divergence between two closely related sweetgum species.</title>
        <authorList>
            <person name="Xu W.Q."/>
            <person name="Ren C.Q."/>
            <person name="Zhang X.Y."/>
            <person name="Comes H.P."/>
            <person name="Liu X.H."/>
            <person name="Li Y.G."/>
            <person name="Kettle C.J."/>
            <person name="Jalonen R."/>
            <person name="Gaisberger H."/>
            <person name="Ma Y.Z."/>
            <person name="Qiu Y.X."/>
        </authorList>
    </citation>
    <scope>NUCLEOTIDE SEQUENCE [LARGE SCALE GENOMIC DNA]</scope>
    <source>
        <strain evidence="1">Hangzhou</strain>
    </source>
</reference>
<evidence type="ECO:0000313" key="2">
    <source>
        <dbReference type="Proteomes" id="UP001415857"/>
    </source>
</evidence>
<gene>
    <name evidence="1" type="ORF">L1049_017407</name>
</gene>
<proteinExistence type="predicted"/>
<name>A0AAP0S0T2_LIQFO</name>
<dbReference type="Proteomes" id="UP001415857">
    <property type="component" value="Unassembled WGS sequence"/>
</dbReference>
<protein>
    <submittedName>
        <fullName evidence="1">Uncharacterized protein</fullName>
    </submittedName>
</protein>
<dbReference type="PANTHER" id="PTHR47603:SF1">
    <property type="entry name" value="PPR CONTAINING-LIKE PROTEIN"/>
    <property type="match status" value="1"/>
</dbReference>
<evidence type="ECO:0000313" key="1">
    <source>
        <dbReference type="EMBL" id="KAK9288936.1"/>
    </source>
</evidence>
<dbReference type="PANTHER" id="PTHR47603">
    <property type="entry name" value="PPR CONTAINING-LIKE PROTEIN"/>
    <property type="match status" value="1"/>
</dbReference>
<sequence length="220" mass="24703">MEMVEMLTEKLTDVKVVNSPTMESPAAHDKLSAPIPDPNPCQHRIGLPRAKSVFTHFEFVKVTVSLMAMFRPTAMVYLVGRITQLGTVRVQTLNSTYSTIVQAQMSNQSSTRAVESLEGQCNNQAMCQNSAQGAGGLYKHQIGENVSRKDKINFLISTLVDLKDSKEAVYGALDAWVAWEQNFPIASLKRALLVLEKEQQWHRIVQDKWQEILKADLEIE</sequence>
<organism evidence="1 2">
    <name type="scientific">Liquidambar formosana</name>
    <name type="common">Formosan gum</name>
    <dbReference type="NCBI Taxonomy" id="63359"/>
    <lineage>
        <taxon>Eukaryota</taxon>
        <taxon>Viridiplantae</taxon>
        <taxon>Streptophyta</taxon>
        <taxon>Embryophyta</taxon>
        <taxon>Tracheophyta</taxon>
        <taxon>Spermatophyta</taxon>
        <taxon>Magnoliopsida</taxon>
        <taxon>eudicotyledons</taxon>
        <taxon>Gunneridae</taxon>
        <taxon>Pentapetalae</taxon>
        <taxon>Saxifragales</taxon>
        <taxon>Altingiaceae</taxon>
        <taxon>Liquidambar</taxon>
    </lineage>
</organism>